<evidence type="ECO:0000256" key="2">
    <source>
        <dbReference type="SAM" id="Phobius"/>
    </source>
</evidence>
<feature type="transmembrane region" description="Helical" evidence="2">
    <location>
        <begin position="82"/>
        <end position="103"/>
    </location>
</feature>
<evidence type="ECO:0000313" key="3">
    <source>
        <dbReference type="EMBL" id="MFC5952187.1"/>
    </source>
</evidence>
<dbReference type="EMBL" id="JBHSQK010000096">
    <property type="protein sequence ID" value="MFC5952187.1"/>
    <property type="molecule type" value="Genomic_DNA"/>
</dbReference>
<keyword evidence="2" id="KW-1133">Transmembrane helix</keyword>
<keyword evidence="4" id="KW-1185">Reference proteome</keyword>
<feature type="transmembrane region" description="Helical" evidence="2">
    <location>
        <begin position="39"/>
        <end position="62"/>
    </location>
</feature>
<feature type="transmembrane region" description="Helical" evidence="2">
    <location>
        <begin position="257"/>
        <end position="273"/>
    </location>
</feature>
<feature type="transmembrane region" description="Helical" evidence="2">
    <location>
        <begin position="279"/>
        <end position="294"/>
    </location>
</feature>
<name>A0ABW1IIB4_9PSEU</name>
<feature type="compositionally biased region" description="Basic and acidic residues" evidence="1">
    <location>
        <begin position="491"/>
        <end position="501"/>
    </location>
</feature>
<gene>
    <name evidence="3" type="ORF">ACFQH9_28375</name>
</gene>
<evidence type="ECO:0000256" key="1">
    <source>
        <dbReference type="SAM" id="MobiDB-lite"/>
    </source>
</evidence>
<protein>
    <recommendedName>
        <fullName evidence="5">O-antigen ligase</fullName>
    </recommendedName>
</protein>
<feature type="transmembrane region" description="Helical" evidence="2">
    <location>
        <begin position="115"/>
        <end position="137"/>
    </location>
</feature>
<reference evidence="4" key="1">
    <citation type="journal article" date="2019" name="Int. J. Syst. Evol. Microbiol.">
        <title>The Global Catalogue of Microorganisms (GCM) 10K type strain sequencing project: providing services to taxonomists for standard genome sequencing and annotation.</title>
        <authorList>
            <consortium name="The Broad Institute Genomics Platform"/>
            <consortium name="The Broad Institute Genome Sequencing Center for Infectious Disease"/>
            <person name="Wu L."/>
            <person name="Ma J."/>
        </authorList>
    </citation>
    <scope>NUCLEOTIDE SEQUENCE [LARGE SCALE GENOMIC DNA]</scope>
    <source>
        <strain evidence="4">CGMCC 4.7397</strain>
    </source>
</reference>
<feature type="transmembrane region" description="Helical" evidence="2">
    <location>
        <begin position="149"/>
        <end position="169"/>
    </location>
</feature>
<feature type="transmembrane region" description="Helical" evidence="2">
    <location>
        <begin position="445"/>
        <end position="464"/>
    </location>
</feature>
<feature type="transmembrane region" description="Helical" evidence="2">
    <location>
        <begin position="178"/>
        <end position="198"/>
    </location>
</feature>
<evidence type="ECO:0008006" key="5">
    <source>
        <dbReference type="Google" id="ProtNLM"/>
    </source>
</evidence>
<keyword evidence="2" id="KW-0472">Membrane</keyword>
<sequence length="501" mass="53381">MTLRVAMPRSADRCSMAVLASVLSGAIVVGAATARAPLLVLVVALALGLGALVVARPAWAAYLLTGLTPLLAGIDRGRLVPALRPNEALLLLCAAALCARGIWNLRTGDRVRPRIGPIAASLVLMAVCNSIVPLLWMALRDVPITDDDVSYAVVLWKYLALYAVVRAGVRVASQVNRCLWISIASASLVAGIAVLQALDLFGVEGFLDSFYAPFGDTSLVTNNRGSATLGLAAATADLMLFNLALVAALWWRGAARLSLLAPLGALFVAGTLASGQFSAAIGLVVVIIALGLLFRRARLPVLLGLVTLAAAWPLQSVIATRLSGFGRVSGLPESWVGRLENLRNYFWPRLFSDYNFVLGVQPSARVPSPRTLALPWVWIESGYTWLLWGGGLPLLASYILFVALALRYGWRAGRRADLEGVVATGVLVAVLVVAVLMLFDPHLTYRGSGDLLFILLALAAALEARRRDASTDPRTATADLVVRPAGPPRLPHHEHDGRVQR</sequence>
<accession>A0ABW1IIB4</accession>
<feature type="transmembrane region" description="Helical" evidence="2">
    <location>
        <begin position="229"/>
        <end position="250"/>
    </location>
</feature>
<feature type="transmembrane region" description="Helical" evidence="2">
    <location>
        <begin position="15"/>
        <end position="32"/>
    </location>
</feature>
<feature type="transmembrane region" description="Helical" evidence="2">
    <location>
        <begin position="301"/>
        <end position="322"/>
    </location>
</feature>
<dbReference type="Proteomes" id="UP001596119">
    <property type="component" value="Unassembled WGS sequence"/>
</dbReference>
<keyword evidence="2" id="KW-0812">Transmembrane</keyword>
<proteinExistence type="predicted"/>
<feature type="region of interest" description="Disordered" evidence="1">
    <location>
        <begin position="470"/>
        <end position="501"/>
    </location>
</feature>
<evidence type="ECO:0000313" key="4">
    <source>
        <dbReference type="Proteomes" id="UP001596119"/>
    </source>
</evidence>
<feature type="transmembrane region" description="Helical" evidence="2">
    <location>
        <begin position="418"/>
        <end position="439"/>
    </location>
</feature>
<organism evidence="3 4">
    <name type="scientific">Pseudonocardia lutea</name>
    <dbReference type="NCBI Taxonomy" id="2172015"/>
    <lineage>
        <taxon>Bacteria</taxon>
        <taxon>Bacillati</taxon>
        <taxon>Actinomycetota</taxon>
        <taxon>Actinomycetes</taxon>
        <taxon>Pseudonocardiales</taxon>
        <taxon>Pseudonocardiaceae</taxon>
        <taxon>Pseudonocardia</taxon>
    </lineage>
</organism>
<comment type="caution">
    <text evidence="3">The sequence shown here is derived from an EMBL/GenBank/DDBJ whole genome shotgun (WGS) entry which is preliminary data.</text>
</comment>
<dbReference type="RefSeq" id="WP_379570844.1">
    <property type="nucleotide sequence ID" value="NZ_JBHSQK010000096.1"/>
</dbReference>
<feature type="transmembrane region" description="Helical" evidence="2">
    <location>
        <begin position="385"/>
        <end position="406"/>
    </location>
</feature>